<evidence type="ECO:0000313" key="1">
    <source>
        <dbReference type="EMBL" id="EYC41964.1"/>
    </source>
</evidence>
<gene>
    <name evidence="1" type="primary">Acey_s0549.g3289</name>
    <name evidence="1" type="ORF">Y032_0549g3289</name>
</gene>
<protein>
    <recommendedName>
        <fullName evidence="3">Endonuclease/exonuclease/phosphatase domain-containing protein</fullName>
    </recommendedName>
</protein>
<comment type="caution">
    <text evidence="1">The sequence shown here is derived from an EMBL/GenBank/DDBJ whole genome shotgun (WGS) entry which is preliminary data.</text>
</comment>
<dbReference type="AlphaFoldDB" id="A0A016WQ89"/>
<dbReference type="STRING" id="53326.A0A016WQ89"/>
<keyword evidence="2" id="KW-1185">Reference proteome</keyword>
<evidence type="ECO:0008006" key="3">
    <source>
        <dbReference type="Google" id="ProtNLM"/>
    </source>
</evidence>
<evidence type="ECO:0000313" key="2">
    <source>
        <dbReference type="Proteomes" id="UP000024635"/>
    </source>
</evidence>
<sequence length="195" mass="22504">MKKEVDYILADKKALFWNVEVVPLFSTGSDHRLLQAHVHIRVLNTGKTRISSHTTKKSRSIDGSLLEESLSCATLQNKNDIDAAYLFFVDTLKGAVERAKTCGPGINKSRISEETKQSMQRRRELKRDGSHNVEYSIICKLIRSKVKEDVEIFRQERLLKAAEERRSTKKCERDLLLYRNFRGNERLPKVLISEV</sequence>
<name>A0A016WQ89_9BILA</name>
<proteinExistence type="predicted"/>
<organism evidence="1 2">
    <name type="scientific">Ancylostoma ceylanicum</name>
    <dbReference type="NCBI Taxonomy" id="53326"/>
    <lineage>
        <taxon>Eukaryota</taxon>
        <taxon>Metazoa</taxon>
        <taxon>Ecdysozoa</taxon>
        <taxon>Nematoda</taxon>
        <taxon>Chromadorea</taxon>
        <taxon>Rhabditida</taxon>
        <taxon>Rhabditina</taxon>
        <taxon>Rhabditomorpha</taxon>
        <taxon>Strongyloidea</taxon>
        <taxon>Ancylostomatidae</taxon>
        <taxon>Ancylostomatinae</taxon>
        <taxon>Ancylostoma</taxon>
    </lineage>
</organism>
<reference evidence="2" key="1">
    <citation type="journal article" date="2015" name="Nat. Genet.">
        <title>The genome and transcriptome of the zoonotic hookworm Ancylostoma ceylanicum identify infection-specific gene families.</title>
        <authorList>
            <person name="Schwarz E.M."/>
            <person name="Hu Y."/>
            <person name="Antoshechkin I."/>
            <person name="Miller M.M."/>
            <person name="Sternberg P.W."/>
            <person name="Aroian R.V."/>
        </authorList>
    </citation>
    <scope>NUCLEOTIDE SEQUENCE</scope>
    <source>
        <strain evidence="2">HY135</strain>
    </source>
</reference>
<accession>A0A016WQ89</accession>
<dbReference type="EMBL" id="JARK01000149">
    <property type="protein sequence ID" value="EYC41964.1"/>
    <property type="molecule type" value="Genomic_DNA"/>
</dbReference>
<dbReference type="Proteomes" id="UP000024635">
    <property type="component" value="Unassembled WGS sequence"/>
</dbReference>